<evidence type="ECO:0000256" key="2">
    <source>
        <dbReference type="ARBA" id="ARBA00023015"/>
    </source>
</evidence>
<evidence type="ECO:0000256" key="3">
    <source>
        <dbReference type="ARBA" id="ARBA00023125"/>
    </source>
</evidence>
<accession>A0A840XJ16</accession>
<reference evidence="6 7" key="1">
    <citation type="submission" date="2020-08" db="EMBL/GenBank/DDBJ databases">
        <title>Sequencing the genomes of 1000 actinobacteria strains.</title>
        <authorList>
            <person name="Klenk H.-P."/>
        </authorList>
    </citation>
    <scope>NUCLEOTIDE SEQUENCE [LARGE SCALE GENOMIC DNA]</scope>
    <source>
        <strain evidence="6 7">DSM 23889</strain>
    </source>
</reference>
<dbReference type="Proteomes" id="UP000552883">
    <property type="component" value="Unassembled WGS sequence"/>
</dbReference>
<protein>
    <submittedName>
        <fullName evidence="6">DNA-binding transcriptional regulator LsrR (DeoR family)</fullName>
    </submittedName>
</protein>
<dbReference type="EMBL" id="JACHBS010000001">
    <property type="protein sequence ID" value="MBB5618462.1"/>
    <property type="molecule type" value="Genomic_DNA"/>
</dbReference>
<feature type="domain" description="Sugar-binding" evidence="5">
    <location>
        <begin position="69"/>
        <end position="319"/>
    </location>
</feature>
<evidence type="ECO:0000313" key="7">
    <source>
        <dbReference type="Proteomes" id="UP000552883"/>
    </source>
</evidence>
<sequence>MAESNPENAKVVAALRAAQMYYMQDLTMGAIASELSTSRSSVSRLLAFARETGLVDIQIRSPFDRGSRLEHAIHTTHRVVAHVVPMPQTISDVDRLERVAMTAGRQLGRYIDSNMVVGVAWGSTVGAISRHLVRKLTHNSTIVQMNGAGNTQTTGIDYASEILHRFGEAFSAQVQQFPVPAFFDDPRTKDGLWRERSTRRLLEIQARMDVAVFGLGSPFAEVPSQVYIGGYLDAEDYRSLSADGVVGDIATVFYRGDGTFDAIELNARASGPNLDRLRRVARRICVVSGVQKLPSLRGALAAGLITDLILDESLASALVGVAAPGPR</sequence>
<gene>
    <name evidence="6" type="ORF">BJ959_001958</name>
</gene>
<organism evidence="6 7">
    <name type="scientific">Microcella frigidaquae</name>
    <dbReference type="NCBI Taxonomy" id="424758"/>
    <lineage>
        <taxon>Bacteria</taxon>
        <taxon>Bacillati</taxon>
        <taxon>Actinomycetota</taxon>
        <taxon>Actinomycetes</taxon>
        <taxon>Micrococcales</taxon>
        <taxon>Microbacteriaceae</taxon>
        <taxon>Microcella</taxon>
    </lineage>
</organism>
<comment type="similarity">
    <text evidence="1">Belongs to the SorC transcriptional regulatory family.</text>
</comment>
<keyword evidence="7" id="KW-1185">Reference proteome</keyword>
<dbReference type="Gene3D" id="1.10.10.10">
    <property type="entry name" value="Winged helix-like DNA-binding domain superfamily/Winged helix DNA-binding domain"/>
    <property type="match status" value="1"/>
</dbReference>
<dbReference type="GO" id="GO:0030246">
    <property type="term" value="F:carbohydrate binding"/>
    <property type="evidence" value="ECO:0007669"/>
    <property type="project" value="InterPro"/>
</dbReference>
<evidence type="ECO:0000256" key="4">
    <source>
        <dbReference type="ARBA" id="ARBA00023163"/>
    </source>
</evidence>
<evidence type="ECO:0000313" key="6">
    <source>
        <dbReference type="EMBL" id="MBB5618462.1"/>
    </source>
</evidence>
<dbReference type="AlphaFoldDB" id="A0A840XJ16"/>
<name>A0A840XJ16_9MICO</name>
<proteinExistence type="inferred from homology"/>
<evidence type="ECO:0000256" key="1">
    <source>
        <dbReference type="ARBA" id="ARBA00010466"/>
    </source>
</evidence>
<dbReference type="Gene3D" id="3.40.50.1360">
    <property type="match status" value="1"/>
</dbReference>
<dbReference type="GO" id="GO:0003677">
    <property type="term" value="F:DNA binding"/>
    <property type="evidence" value="ECO:0007669"/>
    <property type="project" value="UniProtKB-KW"/>
</dbReference>
<dbReference type="SUPFAM" id="SSF100950">
    <property type="entry name" value="NagB/RpiA/CoA transferase-like"/>
    <property type="match status" value="1"/>
</dbReference>
<dbReference type="InterPro" id="IPR037171">
    <property type="entry name" value="NagB/RpiA_transferase-like"/>
</dbReference>
<dbReference type="InterPro" id="IPR036388">
    <property type="entry name" value="WH-like_DNA-bd_sf"/>
</dbReference>
<dbReference type="InterPro" id="IPR007324">
    <property type="entry name" value="Sugar-bd_dom_put"/>
</dbReference>
<dbReference type="PANTHER" id="PTHR34294:SF1">
    <property type="entry name" value="TRANSCRIPTIONAL REGULATOR LSRR"/>
    <property type="match status" value="1"/>
</dbReference>
<keyword evidence="4" id="KW-0804">Transcription</keyword>
<comment type="caution">
    <text evidence="6">The sequence shown here is derived from an EMBL/GenBank/DDBJ whole genome shotgun (WGS) entry which is preliminary data.</text>
</comment>
<dbReference type="PANTHER" id="PTHR34294">
    <property type="entry name" value="TRANSCRIPTIONAL REGULATOR-RELATED"/>
    <property type="match status" value="1"/>
</dbReference>
<dbReference type="Pfam" id="PF04198">
    <property type="entry name" value="Sugar-bind"/>
    <property type="match status" value="1"/>
</dbReference>
<keyword evidence="2" id="KW-0805">Transcription regulation</keyword>
<dbReference type="InterPro" id="IPR051054">
    <property type="entry name" value="SorC_transcr_regulators"/>
</dbReference>
<evidence type="ECO:0000259" key="5">
    <source>
        <dbReference type="Pfam" id="PF04198"/>
    </source>
</evidence>
<keyword evidence="3 6" id="KW-0238">DNA-binding</keyword>